<dbReference type="EMBL" id="WMZU01000008">
    <property type="protein sequence ID" value="MTS27003.1"/>
    <property type="molecule type" value="Genomic_DNA"/>
</dbReference>
<dbReference type="Proteomes" id="UP000431913">
    <property type="component" value="Unassembled WGS sequence"/>
</dbReference>
<dbReference type="PATRIC" id="fig|1550024.3.peg.2815"/>
<dbReference type="AlphaFoldDB" id="A0A0D8IY34"/>
<dbReference type="GeneID" id="42857365"/>
<name>A0A0D8IY34_9FIRM</name>
<sequence>MAAGKNLVPGSAQMLLLRLLAERDMYGYQMIEELAQRSNDTFALKAGTLYPILHALEADGSIESYEQPGGAATAGKPRRYYRITRAGRGALEAQQTEWRRVSRAINAVLETMDARAGVVL</sequence>
<dbReference type="PANTHER" id="PTHR33169:SF14">
    <property type="entry name" value="TRANSCRIPTIONAL REGULATOR RV3488"/>
    <property type="match status" value="1"/>
</dbReference>
<evidence type="ECO:0000313" key="9">
    <source>
        <dbReference type="Proteomes" id="UP000472755"/>
    </source>
</evidence>
<accession>A0A0D8IY34</accession>
<dbReference type="Proteomes" id="UP000472755">
    <property type="component" value="Unassembled WGS sequence"/>
</dbReference>
<protein>
    <submittedName>
        <fullName evidence="2">PadR family transcriptional regulator</fullName>
    </submittedName>
</protein>
<evidence type="ECO:0000313" key="4">
    <source>
        <dbReference type="EMBL" id="MST91105.1"/>
    </source>
</evidence>
<dbReference type="SUPFAM" id="SSF46785">
    <property type="entry name" value="Winged helix' DNA-binding domain"/>
    <property type="match status" value="1"/>
</dbReference>
<accession>A0A0W7TPT8</accession>
<evidence type="ECO:0000313" key="2">
    <source>
        <dbReference type="EMBL" id="KJF39394.1"/>
    </source>
</evidence>
<feature type="domain" description="Transcription regulator PadR N-terminal" evidence="1">
    <location>
        <begin position="16"/>
        <end position="92"/>
    </location>
</feature>
<evidence type="ECO:0000313" key="7">
    <source>
        <dbReference type="Proteomes" id="UP000053433"/>
    </source>
</evidence>
<dbReference type="Pfam" id="PF03551">
    <property type="entry name" value="PadR"/>
    <property type="match status" value="1"/>
</dbReference>
<comment type="caution">
    <text evidence="2">The sequence shown here is derived from an EMBL/GenBank/DDBJ whole genome shotgun (WGS) entry which is preliminary data.</text>
</comment>
<evidence type="ECO:0000259" key="1">
    <source>
        <dbReference type="Pfam" id="PF03551"/>
    </source>
</evidence>
<gene>
    <name evidence="3" type="ORF">ASJ35_11650</name>
    <name evidence="4" type="ORF">FYJ76_04015</name>
    <name evidence="5" type="ORF">GMD59_06835</name>
    <name evidence="2" type="ORF">TQ39_12355</name>
</gene>
<dbReference type="InterPro" id="IPR036390">
    <property type="entry name" value="WH_DNA-bd_sf"/>
</dbReference>
<keyword evidence="6" id="KW-1185">Reference proteome</keyword>
<evidence type="ECO:0000313" key="8">
    <source>
        <dbReference type="Proteomes" id="UP000431913"/>
    </source>
</evidence>
<dbReference type="InterPro" id="IPR052509">
    <property type="entry name" value="Metal_resp_DNA-bind_regulator"/>
</dbReference>
<dbReference type="EMBL" id="JXXK01000018">
    <property type="protein sequence ID" value="KJF39394.1"/>
    <property type="molecule type" value="Genomic_DNA"/>
</dbReference>
<reference evidence="4 8" key="4">
    <citation type="submission" date="2019-08" db="EMBL/GenBank/DDBJ databases">
        <title>In-depth cultivation of the pig gut microbiome towards novel bacterial diversity and tailored functional studies.</title>
        <authorList>
            <person name="Wylensek D."/>
            <person name="Hitch T.C.A."/>
            <person name="Clavel T."/>
        </authorList>
    </citation>
    <scope>NUCLEOTIDE SEQUENCE [LARGE SCALE GENOMIC DNA]</scope>
    <source>
        <strain evidence="4 8">WCA3-601-WT-6J</strain>
    </source>
</reference>
<evidence type="ECO:0000313" key="5">
    <source>
        <dbReference type="EMBL" id="MTS27003.1"/>
    </source>
</evidence>
<organism evidence="2 6">
    <name type="scientific">Ruthenibacterium lactatiformans</name>
    <dbReference type="NCBI Taxonomy" id="1550024"/>
    <lineage>
        <taxon>Bacteria</taxon>
        <taxon>Bacillati</taxon>
        <taxon>Bacillota</taxon>
        <taxon>Clostridia</taxon>
        <taxon>Eubacteriales</taxon>
        <taxon>Oscillospiraceae</taxon>
        <taxon>Ruthenibacterium</taxon>
    </lineage>
</organism>
<dbReference type="Gene3D" id="1.10.10.10">
    <property type="entry name" value="Winged helix-like DNA-binding domain superfamily/Winged helix DNA-binding domain"/>
    <property type="match status" value="1"/>
</dbReference>
<dbReference type="InterPro" id="IPR036388">
    <property type="entry name" value="WH-like_DNA-bd_sf"/>
</dbReference>
<proteinExistence type="predicted"/>
<dbReference type="PANTHER" id="PTHR33169">
    <property type="entry name" value="PADR-FAMILY TRANSCRIPTIONAL REGULATOR"/>
    <property type="match status" value="1"/>
</dbReference>
<reference evidence="2" key="1">
    <citation type="submission" date="2015-02" db="EMBL/GenBank/DDBJ databases">
        <title>A novel member of the family Ruminococcaceae isolated from human feces.</title>
        <authorList>
            <person name="Shkoporov A.N."/>
            <person name="Chaplin A.V."/>
            <person name="Motuzova O.V."/>
            <person name="Kafarskaia L.I."/>
            <person name="Khokhlova E.V."/>
            <person name="Efimov B.A."/>
        </authorList>
    </citation>
    <scope>NUCLEOTIDE SEQUENCE [LARGE SCALE GENOMIC DNA]</scope>
    <source>
        <strain evidence="2">585-1</strain>
    </source>
</reference>
<dbReference type="EMBL" id="VUNJ01000003">
    <property type="protein sequence ID" value="MST91105.1"/>
    <property type="molecule type" value="Genomic_DNA"/>
</dbReference>
<dbReference type="Proteomes" id="UP000053433">
    <property type="component" value="Unassembled WGS sequence"/>
</dbReference>
<evidence type="ECO:0000313" key="3">
    <source>
        <dbReference type="EMBL" id="KUE75853.1"/>
    </source>
</evidence>
<dbReference type="InterPro" id="IPR005149">
    <property type="entry name" value="Tscrpt_reg_PadR_N"/>
</dbReference>
<dbReference type="Proteomes" id="UP000032483">
    <property type="component" value="Unassembled WGS sequence"/>
</dbReference>
<evidence type="ECO:0000313" key="6">
    <source>
        <dbReference type="Proteomes" id="UP000032483"/>
    </source>
</evidence>
<dbReference type="EMBL" id="LMUA01000015">
    <property type="protein sequence ID" value="KUE75853.1"/>
    <property type="molecule type" value="Genomic_DNA"/>
</dbReference>
<reference evidence="5 9" key="3">
    <citation type="journal article" date="2019" name="Nat. Med.">
        <title>A library of human gut bacterial isolates paired with longitudinal multiomics data enables mechanistic microbiome research.</title>
        <authorList>
            <person name="Poyet M."/>
            <person name="Groussin M."/>
            <person name="Gibbons S.M."/>
            <person name="Avila-Pacheco J."/>
            <person name="Jiang X."/>
            <person name="Kearney S.M."/>
            <person name="Perrotta A.R."/>
            <person name="Berdy B."/>
            <person name="Zhao S."/>
            <person name="Lieberman T.D."/>
            <person name="Swanson P.K."/>
            <person name="Smith M."/>
            <person name="Roesemann S."/>
            <person name="Alexander J.E."/>
            <person name="Rich S.A."/>
            <person name="Livny J."/>
            <person name="Vlamakis H."/>
            <person name="Clish C."/>
            <person name="Bullock K."/>
            <person name="Deik A."/>
            <person name="Scott J."/>
            <person name="Pierce K.A."/>
            <person name="Xavier R.J."/>
            <person name="Alm E.J."/>
        </authorList>
    </citation>
    <scope>NUCLEOTIDE SEQUENCE [LARGE SCALE GENOMIC DNA]</scope>
    <source>
        <strain evidence="5 9">BIOML-A4</strain>
    </source>
</reference>
<reference evidence="3 7" key="2">
    <citation type="submission" date="2015-10" db="EMBL/GenBank/DDBJ databases">
        <title>A novel member of the family Ruminococcaceae isolated from human faeces.</title>
        <authorList>
            <person name="Shkoporov A.N."/>
            <person name="Chaplin A.V."/>
            <person name="Motuzova O.V."/>
            <person name="Kafarskaia L.I."/>
            <person name="Efimov B.A."/>
        </authorList>
    </citation>
    <scope>NUCLEOTIDE SEQUENCE [LARGE SCALE GENOMIC DNA]</scope>
    <source>
        <strain evidence="3 7">668</strain>
    </source>
</reference>
<dbReference type="RefSeq" id="WP_050005723.1">
    <property type="nucleotide sequence ID" value="NZ_CAOJUJ010000010.1"/>
</dbReference>